<reference evidence="4 5" key="1">
    <citation type="submission" date="2016-10" db="EMBL/GenBank/DDBJ databases">
        <authorList>
            <person name="de Groot N.N."/>
        </authorList>
    </citation>
    <scope>NUCLEOTIDE SEQUENCE [LARGE SCALE GENOMIC DNA]</scope>
    <source>
        <strain evidence="4 5">DSM 26000</strain>
    </source>
</reference>
<dbReference type="Proteomes" id="UP000198931">
    <property type="component" value="Unassembled WGS sequence"/>
</dbReference>
<dbReference type="RefSeq" id="WP_090078295.1">
    <property type="nucleotide sequence ID" value="NZ_FOQT01000001.1"/>
</dbReference>
<comment type="similarity">
    <text evidence="1">Belongs to the glycosyl hydrolase 56 family.</text>
</comment>
<dbReference type="GO" id="GO:0005975">
    <property type="term" value="P:carbohydrate metabolic process"/>
    <property type="evidence" value="ECO:0007669"/>
    <property type="project" value="InterPro"/>
</dbReference>
<sequence>MSKSMKSKVCFLLVSLTMIAFEGSTNRLSSQELSGSVSHSFKIFSQIRYNNTPKDLEEFGISPSILHPPTTFLNPLPNDPNSKGNGNVDNKIIDFVNLKTIAKNDLNSNPKTPVVLDVESWNFNPADISNSVQNFKRVISTYKSINPTAPLGFYATFPQTKYEWSNINTGEKYKKWQSVNDKLKSIIKDIQFFAASLYTRNNIVDSANWKSFAQANINECRRLNQKIPVYAYIEPQVAKTAQFLPAKYWNFELNELYKMGYDGVIIWISNKDENGTILTFAEAQKENWWKTTLNFIKEKNIKVLQ</sequence>
<dbReference type="GO" id="GO:0004415">
    <property type="term" value="F:hyalurononglucosaminidase activity"/>
    <property type="evidence" value="ECO:0007669"/>
    <property type="project" value="InterPro"/>
</dbReference>
<dbReference type="SUPFAM" id="SSF51445">
    <property type="entry name" value="(Trans)glycosidases"/>
    <property type="match status" value="1"/>
</dbReference>
<dbReference type="InterPro" id="IPR013785">
    <property type="entry name" value="Aldolase_TIM"/>
</dbReference>
<protein>
    <submittedName>
        <fullName evidence="4">Hyaluronidase</fullName>
    </submittedName>
</protein>
<dbReference type="OrthoDB" id="9086561at2"/>
<dbReference type="Pfam" id="PF01630">
    <property type="entry name" value="Glyco_hydro_56"/>
    <property type="match status" value="1"/>
</dbReference>
<accession>A0A1I3CZR2</accession>
<evidence type="ECO:0000256" key="3">
    <source>
        <dbReference type="SAM" id="SignalP"/>
    </source>
</evidence>
<organism evidence="4 5">
    <name type="scientific">Halpernia frigidisoli</name>
    <dbReference type="NCBI Taxonomy" id="1125876"/>
    <lineage>
        <taxon>Bacteria</taxon>
        <taxon>Pseudomonadati</taxon>
        <taxon>Bacteroidota</taxon>
        <taxon>Flavobacteriia</taxon>
        <taxon>Flavobacteriales</taxon>
        <taxon>Weeksellaceae</taxon>
        <taxon>Chryseobacterium group</taxon>
        <taxon>Halpernia</taxon>
    </lineage>
</organism>
<proteinExistence type="inferred from homology"/>
<evidence type="ECO:0000256" key="1">
    <source>
        <dbReference type="ARBA" id="ARBA00008871"/>
    </source>
</evidence>
<keyword evidence="3" id="KW-0732">Signal</keyword>
<feature type="signal peptide" evidence="3">
    <location>
        <begin position="1"/>
        <end position="20"/>
    </location>
</feature>
<keyword evidence="2" id="KW-1015">Disulfide bond</keyword>
<evidence type="ECO:0000313" key="4">
    <source>
        <dbReference type="EMBL" id="SFH79953.1"/>
    </source>
</evidence>
<dbReference type="EMBL" id="FOQT01000001">
    <property type="protein sequence ID" value="SFH79953.1"/>
    <property type="molecule type" value="Genomic_DNA"/>
</dbReference>
<evidence type="ECO:0000313" key="5">
    <source>
        <dbReference type="Proteomes" id="UP000198931"/>
    </source>
</evidence>
<dbReference type="Gene3D" id="3.20.20.70">
    <property type="entry name" value="Aldolase class I"/>
    <property type="match status" value="1"/>
</dbReference>
<dbReference type="AlphaFoldDB" id="A0A1I3CZR2"/>
<name>A0A1I3CZR2_9FLAO</name>
<evidence type="ECO:0000256" key="2">
    <source>
        <dbReference type="ARBA" id="ARBA00023157"/>
    </source>
</evidence>
<dbReference type="InterPro" id="IPR018155">
    <property type="entry name" value="Hyaluronidase"/>
</dbReference>
<keyword evidence="5" id="KW-1185">Reference proteome</keyword>
<dbReference type="InterPro" id="IPR017853">
    <property type="entry name" value="GH"/>
</dbReference>
<gene>
    <name evidence="4" type="ORF">SAMN05443292_0174</name>
</gene>
<feature type="chain" id="PRO_5011670230" evidence="3">
    <location>
        <begin position="21"/>
        <end position="305"/>
    </location>
</feature>